<dbReference type="InterPro" id="IPR001789">
    <property type="entry name" value="Sig_transdc_resp-reg_receiver"/>
</dbReference>
<dbReference type="InterPro" id="IPR001867">
    <property type="entry name" value="OmpR/PhoB-type_DNA-bd"/>
</dbReference>
<feature type="domain" description="Response regulatory" evidence="6">
    <location>
        <begin position="2"/>
        <end position="116"/>
    </location>
</feature>
<dbReference type="PANTHER" id="PTHR48111">
    <property type="entry name" value="REGULATOR OF RPOS"/>
    <property type="match status" value="1"/>
</dbReference>
<dbReference type="Proteomes" id="UP000326367">
    <property type="component" value="Unassembled WGS sequence"/>
</dbReference>
<organism evidence="8 9">
    <name type="scientific">Stenotrophomonas cyclobalanopsidis</name>
    <dbReference type="NCBI Taxonomy" id="2771362"/>
    <lineage>
        <taxon>Bacteria</taxon>
        <taxon>Pseudomonadati</taxon>
        <taxon>Pseudomonadota</taxon>
        <taxon>Gammaproteobacteria</taxon>
        <taxon>Lysobacterales</taxon>
        <taxon>Lysobacteraceae</taxon>
        <taxon>Stenotrophomonas</taxon>
    </lineage>
</organism>
<proteinExistence type="predicted"/>
<dbReference type="PANTHER" id="PTHR48111:SF67">
    <property type="entry name" value="TRANSCRIPTIONAL REGULATORY PROTEIN TCTD"/>
    <property type="match status" value="1"/>
</dbReference>
<name>A0ABQ6SW90_9GAMM</name>
<feature type="domain" description="OmpR/PhoB-type" evidence="7">
    <location>
        <begin position="123"/>
        <end position="221"/>
    </location>
</feature>
<keyword evidence="4" id="KW-0597">Phosphoprotein</keyword>
<evidence type="ECO:0000256" key="2">
    <source>
        <dbReference type="ARBA" id="ARBA00023125"/>
    </source>
</evidence>
<dbReference type="InterPro" id="IPR011006">
    <property type="entry name" value="CheY-like_superfamily"/>
</dbReference>
<evidence type="ECO:0000256" key="1">
    <source>
        <dbReference type="ARBA" id="ARBA00023015"/>
    </source>
</evidence>
<dbReference type="Gene3D" id="1.10.10.10">
    <property type="entry name" value="Winged helix-like DNA-binding domain superfamily/Winged helix DNA-binding domain"/>
    <property type="match status" value="1"/>
</dbReference>
<evidence type="ECO:0000259" key="6">
    <source>
        <dbReference type="PROSITE" id="PS50110"/>
    </source>
</evidence>
<evidence type="ECO:0000256" key="4">
    <source>
        <dbReference type="PROSITE-ProRule" id="PRU00169"/>
    </source>
</evidence>
<dbReference type="EMBL" id="VYKI01000039">
    <property type="protein sequence ID" value="KAA8993540.1"/>
    <property type="molecule type" value="Genomic_DNA"/>
</dbReference>
<feature type="modified residue" description="4-aspartylphosphate" evidence="4">
    <location>
        <position position="51"/>
    </location>
</feature>
<evidence type="ECO:0000256" key="3">
    <source>
        <dbReference type="ARBA" id="ARBA00023163"/>
    </source>
</evidence>
<dbReference type="SMART" id="SM00448">
    <property type="entry name" value="REC"/>
    <property type="match status" value="1"/>
</dbReference>
<dbReference type="SUPFAM" id="SSF52172">
    <property type="entry name" value="CheY-like"/>
    <property type="match status" value="1"/>
</dbReference>
<dbReference type="PROSITE" id="PS51755">
    <property type="entry name" value="OMPR_PHOB"/>
    <property type="match status" value="1"/>
</dbReference>
<evidence type="ECO:0000259" key="7">
    <source>
        <dbReference type="PROSITE" id="PS51755"/>
    </source>
</evidence>
<dbReference type="InterPro" id="IPR036388">
    <property type="entry name" value="WH-like_DNA-bd_sf"/>
</dbReference>
<keyword evidence="2 5" id="KW-0238">DNA-binding</keyword>
<dbReference type="CDD" id="cd00383">
    <property type="entry name" value="trans_reg_C"/>
    <property type="match status" value="1"/>
</dbReference>
<comment type="caution">
    <text evidence="8">The sequence shown here is derived from an EMBL/GenBank/DDBJ whole genome shotgun (WGS) entry which is preliminary data.</text>
</comment>
<sequence length="224" mass="24614">MRILLIEDDAALADGLVRALQGAGHLCDHLAQGLLAPAALAAAPYDVMVLDLSLPDVDGLDLLSRLRDQAISLPVLILTARDGVEDRILGLDRGGDDYLAKPFALGELEARLRALARRRSDAPAQKRLGRLCLDSIRQEVQVDGQRIELTARELALVDALMQQPGRTVTKQRLFDALYSWDHEANLSVIEVHVSRLRRKFEQAGADVGIRMLRGLGYRLEAIDG</sequence>
<dbReference type="Pfam" id="PF00072">
    <property type="entry name" value="Response_reg"/>
    <property type="match status" value="1"/>
</dbReference>
<reference evidence="8 9" key="1">
    <citation type="journal article" date="2020" name="Antonie Van Leeuwenhoek">
        <title>Stenotrophomonas cyclobalanopsidis sp. nov., isolated from the leaf spot disease of Cyclobalanopsis patelliformis.</title>
        <authorList>
            <person name="Bian D.R."/>
            <person name="Xue H."/>
            <person name="Piao C.G."/>
            <person name="Li Y."/>
        </authorList>
    </citation>
    <scope>NUCLEOTIDE SEQUENCE [LARGE SCALE GENOMIC DNA]</scope>
    <source>
        <strain evidence="8 9">TPQG1-4</strain>
    </source>
</reference>
<keyword evidence="1" id="KW-0805">Transcription regulation</keyword>
<feature type="DNA-binding region" description="OmpR/PhoB-type" evidence="5">
    <location>
        <begin position="123"/>
        <end position="221"/>
    </location>
</feature>
<protein>
    <submittedName>
        <fullName evidence="8">Response regulator</fullName>
    </submittedName>
</protein>
<keyword evidence="3" id="KW-0804">Transcription</keyword>
<dbReference type="Gene3D" id="6.10.250.690">
    <property type="match status" value="1"/>
</dbReference>
<evidence type="ECO:0000313" key="8">
    <source>
        <dbReference type="EMBL" id="KAA8993540.1"/>
    </source>
</evidence>
<dbReference type="SMART" id="SM00862">
    <property type="entry name" value="Trans_reg_C"/>
    <property type="match status" value="1"/>
</dbReference>
<evidence type="ECO:0000313" key="9">
    <source>
        <dbReference type="Proteomes" id="UP000326367"/>
    </source>
</evidence>
<dbReference type="Pfam" id="PF00486">
    <property type="entry name" value="Trans_reg_C"/>
    <property type="match status" value="1"/>
</dbReference>
<keyword evidence="9" id="KW-1185">Reference proteome</keyword>
<dbReference type="InterPro" id="IPR016032">
    <property type="entry name" value="Sig_transdc_resp-reg_C-effctor"/>
</dbReference>
<gene>
    <name evidence="8" type="ORF">FJU31_18220</name>
</gene>
<dbReference type="SUPFAM" id="SSF46894">
    <property type="entry name" value="C-terminal effector domain of the bipartite response regulators"/>
    <property type="match status" value="1"/>
</dbReference>
<dbReference type="InterPro" id="IPR039420">
    <property type="entry name" value="WalR-like"/>
</dbReference>
<dbReference type="Gene3D" id="3.40.50.2300">
    <property type="match status" value="1"/>
</dbReference>
<accession>A0ABQ6SW90</accession>
<evidence type="ECO:0000256" key="5">
    <source>
        <dbReference type="PROSITE-ProRule" id="PRU01091"/>
    </source>
</evidence>
<dbReference type="PROSITE" id="PS50110">
    <property type="entry name" value="RESPONSE_REGULATORY"/>
    <property type="match status" value="1"/>
</dbReference>
<dbReference type="RefSeq" id="WP_150455992.1">
    <property type="nucleotide sequence ID" value="NZ_VYKI01000039.1"/>
</dbReference>